<dbReference type="GO" id="GO:0007165">
    <property type="term" value="P:signal transduction"/>
    <property type="evidence" value="ECO:0007669"/>
    <property type="project" value="TreeGrafter"/>
</dbReference>
<keyword evidence="6" id="KW-0067">ATP-binding</keyword>
<evidence type="ECO:0000256" key="4">
    <source>
        <dbReference type="ARBA" id="ARBA00022741"/>
    </source>
</evidence>
<evidence type="ECO:0000256" key="3">
    <source>
        <dbReference type="ARBA" id="ARBA00022679"/>
    </source>
</evidence>
<dbReference type="InterPro" id="IPR000719">
    <property type="entry name" value="Prot_kinase_dom"/>
</dbReference>
<dbReference type="PANTHER" id="PTHR43895:SF32">
    <property type="entry name" value="SERINE_THREONINE-PROTEIN KINASE CHK1"/>
    <property type="match status" value="1"/>
</dbReference>
<feature type="domain" description="Protein kinase" evidence="10">
    <location>
        <begin position="26"/>
        <end position="190"/>
    </location>
</feature>
<evidence type="ECO:0000313" key="11">
    <source>
        <dbReference type="EMBL" id="KAF2452348.1"/>
    </source>
</evidence>
<dbReference type="OrthoDB" id="1668230at2759"/>
<sequence length="190" mass="21531">MANLLPPALSPKSSAQGADTNTKPTFQRDGLAITGAYGLIFQVSKDRVRKMPKIFYEGTDELRESNRTNRLAFKNEKAVYERLVSHDGIIRCFKLLDSSTELALASQGNLEEYIQTNSLPYRELRSKWIRLLVNTFDYVHSCKVVLRDVALRNILLDNNSLKLCDFGESFLLPLDTSMEHFCAKHGSAQK</sequence>
<dbReference type="Pfam" id="PF00069">
    <property type="entry name" value="Pkinase"/>
    <property type="match status" value="1"/>
</dbReference>
<evidence type="ECO:0000256" key="2">
    <source>
        <dbReference type="ARBA" id="ARBA00022527"/>
    </source>
</evidence>
<reference evidence="11" key="1">
    <citation type="journal article" date="2020" name="Stud. Mycol.">
        <title>101 Dothideomycetes genomes: a test case for predicting lifestyles and emergence of pathogens.</title>
        <authorList>
            <person name="Haridas S."/>
            <person name="Albert R."/>
            <person name="Binder M."/>
            <person name="Bloem J."/>
            <person name="Labutti K."/>
            <person name="Salamov A."/>
            <person name="Andreopoulos B."/>
            <person name="Baker S."/>
            <person name="Barry K."/>
            <person name="Bills G."/>
            <person name="Bluhm B."/>
            <person name="Cannon C."/>
            <person name="Castanera R."/>
            <person name="Culley D."/>
            <person name="Daum C."/>
            <person name="Ezra D."/>
            <person name="Gonzalez J."/>
            <person name="Henrissat B."/>
            <person name="Kuo A."/>
            <person name="Liang C."/>
            <person name="Lipzen A."/>
            <person name="Lutzoni F."/>
            <person name="Magnuson J."/>
            <person name="Mondo S."/>
            <person name="Nolan M."/>
            <person name="Ohm R."/>
            <person name="Pangilinan J."/>
            <person name="Park H.-J."/>
            <person name="Ramirez L."/>
            <person name="Alfaro M."/>
            <person name="Sun H."/>
            <person name="Tritt A."/>
            <person name="Yoshinaga Y."/>
            <person name="Zwiers L.-H."/>
            <person name="Turgeon B."/>
            <person name="Goodwin S."/>
            <person name="Spatafora J."/>
            <person name="Crous P."/>
            <person name="Grigoriev I."/>
        </authorList>
    </citation>
    <scope>NUCLEOTIDE SEQUENCE</scope>
    <source>
        <strain evidence="11">ATCC 16933</strain>
    </source>
</reference>
<dbReference type="Proteomes" id="UP000799766">
    <property type="component" value="Unassembled WGS sequence"/>
</dbReference>
<dbReference type="GO" id="GO:0004674">
    <property type="term" value="F:protein serine/threonine kinase activity"/>
    <property type="evidence" value="ECO:0007669"/>
    <property type="project" value="UniProtKB-KW"/>
</dbReference>
<protein>
    <recommendedName>
        <fullName evidence="1">non-specific serine/threonine protein kinase</fullName>
        <ecNumber evidence="1">2.7.11.1</ecNumber>
    </recommendedName>
</protein>
<keyword evidence="5" id="KW-0418">Kinase</keyword>
<keyword evidence="2" id="KW-0723">Serine/threonine-protein kinase</keyword>
<proteinExistence type="predicted"/>
<dbReference type="GO" id="GO:0005524">
    <property type="term" value="F:ATP binding"/>
    <property type="evidence" value="ECO:0007669"/>
    <property type="project" value="UniProtKB-KW"/>
</dbReference>
<dbReference type="AlphaFoldDB" id="A0A6A6NL05"/>
<dbReference type="InterPro" id="IPR011009">
    <property type="entry name" value="Kinase-like_dom_sf"/>
</dbReference>
<evidence type="ECO:0000259" key="10">
    <source>
        <dbReference type="PROSITE" id="PS50011"/>
    </source>
</evidence>
<keyword evidence="3" id="KW-0808">Transferase</keyword>
<dbReference type="EMBL" id="MU001711">
    <property type="protein sequence ID" value="KAF2452348.1"/>
    <property type="molecule type" value="Genomic_DNA"/>
</dbReference>
<name>A0A6A6NL05_9PEZI</name>
<dbReference type="Gene3D" id="1.10.510.10">
    <property type="entry name" value="Transferase(Phosphotransferase) domain 1"/>
    <property type="match status" value="1"/>
</dbReference>
<dbReference type="EC" id="2.7.11.1" evidence="1"/>
<evidence type="ECO:0000256" key="7">
    <source>
        <dbReference type="ARBA" id="ARBA00047899"/>
    </source>
</evidence>
<comment type="catalytic activity">
    <reaction evidence="7">
        <text>L-threonyl-[protein] + ATP = O-phospho-L-threonyl-[protein] + ADP + H(+)</text>
        <dbReference type="Rhea" id="RHEA:46608"/>
        <dbReference type="Rhea" id="RHEA-COMP:11060"/>
        <dbReference type="Rhea" id="RHEA-COMP:11605"/>
        <dbReference type="ChEBI" id="CHEBI:15378"/>
        <dbReference type="ChEBI" id="CHEBI:30013"/>
        <dbReference type="ChEBI" id="CHEBI:30616"/>
        <dbReference type="ChEBI" id="CHEBI:61977"/>
        <dbReference type="ChEBI" id="CHEBI:456216"/>
        <dbReference type="EC" id="2.7.11.1"/>
    </reaction>
</comment>
<feature type="region of interest" description="Disordered" evidence="9">
    <location>
        <begin position="1"/>
        <end position="26"/>
    </location>
</feature>
<evidence type="ECO:0000256" key="1">
    <source>
        <dbReference type="ARBA" id="ARBA00012513"/>
    </source>
</evidence>
<organism evidence="11 12">
    <name type="scientific">Lineolata rhizophorae</name>
    <dbReference type="NCBI Taxonomy" id="578093"/>
    <lineage>
        <taxon>Eukaryota</taxon>
        <taxon>Fungi</taxon>
        <taxon>Dikarya</taxon>
        <taxon>Ascomycota</taxon>
        <taxon>Pezizomycotina</taxon>
        <taxon>Dothideomycetes</taxon>
        <taxon>Dothideomycetes incertae sedis</taxon>
        <taxon>Lineolatales</taxon>
        <taxon>Lineolataceae</taxon>
        <taxon>Lineolata</taxon>
    </lineage>
</organism>
<feature type="compositionally biased region" description="Polar residues" evidence="9">
    <location>
        <begin position="11"/>
        <end position="25"/>
    </location>
</feature>
<evidence type="ECO:0000256" key="9">
    <source>
        <dbReference type="SAM" id="MobiDB-lite"/>
    </source>
</evidence>
<comment type="catalytic activity">
    <reaction evidence="8">
        <text>L-seryl-[protein] + ATP = O-phospho-L-seryl-[protein] + ADP + H(+)</text>
        <dbReference type="Rhea" id="RHEA:17989"/>
        <dbReference type="Rhea" id="RHEA-COMP:9863"/>
        <dbReference type="Rhea" id="RHEA-COMP:11604"/>
        <dbReference type="ChEBI" id="CHEBI:15378"/>
        <dbReference type="ChEBI" id="CHEBI:29999"/>
        <dbReference type="ChEBI" id="CHEBI:30616"/>
        <dbReference type="ChEBI" id="CHEBI:83421"/>
        <dbReference type="ChEBI" id="CHEBI:456216"/>
        <dbReference type="EC" id="2.7.11.1"/>
    </reaction>
</comment>
<dbReference type="PANTHER" id="PTHR43895">
    <property type="entry name" value="CALCIUM/CALMODULIN-DEPENDENT PROTEIN KINASE KINASE-RELATED"/>
    <property type="match status" value="1"/>
</dbReference>
<keyword evidence="4" id="KW-0547">Nucleotide-binding</keyword>
<dbReference type="SUPFAM" id="SSF56112">
    <property type="entry name" value="Protein kinase-like (PK-like)"/>
    <property type="match status" value="1"/>
</dbReference>
<dbReference type="PROSITE" id="PS50011">
    <property type="entry name" value="PROTEIN_KINASE_DOM"/>
    <property type="match status" value="1"/>
</dbReference>
<evidence type="ECO:0000256" key="6">
    <source>
        <dbReference type="ARBA" id="ARBA00022840"/>
    </source>
</evidence>
<evidence type="ECO:0000256" key="5">
    <source>
        <dbReference type="ARBA" id="ARBA00022777"/>
    </source>
</evidence>
<evidence type="ECO:0000256" key="8">
    <source>
        <dbReference type="ARBA" id="ARBA00048679"/>
    </source>
</evidence>
<keyword evidence="12" id="KW-1185">Reference proteome</keyword>
<accession>A0A6A6NL05</accession>
<gene>
    <name evidence="11" type="ORF">BDY21DRAFT_359476</name>
</gene>
<evidence type="ECO:0000313" key="12">
    <source>
        <dbReference type="Proteomes" id="UP000799766"/>
    </source>
</evidence>